<reference evidence="1" key="1">
    <citation type="submission" date="2018-05" db="EMBL/GenBank/DDBJ databases">
        <title>Draft genome of Mucuna pruriens seed.</title>
        <authorList>
            <person name="Nnadi N.E."/>
            <person name="Vos R."/>
            <person name="Hasami M.H."/>
            <person name="Devisetty U.K."/>
            <person name="Aguiy J.C."/>
        </authorList>
    </citation>
    <scope>NUCLEOTIDE SEQUENCE [LARGE SCALE GENOMIC DNA]</scope>
    <source>
        <strain evidence="1">JCA_2017</strain>
    </source>
</reference>
<protein>
    <submittedName>
        <fullName evidence="1">Uncharacterized protein</fullName>
    </submittedName>
</protein>
<sequence>MLINWKIIVSLNYTIEHKLSSSIIEPIPCSTNNYALSGYVLEIRKKQLTIAKSSSEEEYMALDLGIKYDRQYVIYNDNQNALYITTNMGKEYGWTDAIASNHFLGPNK</sequence>
<organism evidence="1 2">
    <name type="scientific">Mucuna pruriens</name>
    <name type="common">Velvet bean</name>
    <name type="synonym">Dolichos pruriens</name>
    <dbReference type="NCBI Taxonomy" id="157652"/>
    <lineage>
        <taxon>Eukaryota</taxon>
        <taxon>Viridiplantae</taxon>
        <taxon>Streptophyta</taxon>
        <taxon>Embryophyta</taxon>
        <taxon>Tracheophyta</taxon>
        <taxon>Spermatophyta</taxon>
        <taxon>Magnoliopsida</taxon>
        <taxon>eudicotyledons</taxon>
        <taxon>Gunneridae</taxon>
        <taxon>Pentapetalae</taxon>
        <taxon>rosids</taxon>
        <taxon>fabids</taxon>
        <taxon>Fabales</taxon>
        <taxon>Fabaceae</taxon>
        <taxon>Papilionoideae</taxon>
        <taxon>50 kb inversion clade</taxon>
        <taxon>NPAAA clade</taxon>
        <taxon>indigoferoid/millettioid clade</taxon>
        <taxon>Phaseoleae</taxon>
        <taxon>Mucuna</taxon>
    </lineage>
</organism>
<accession>A0A371IEY7</accession>
<evidence type="ECO:0000313" key="1">
    <source>
        <dbReference type="EMBL" id="RDY13554.1"/>
    </source>
</evidence>
<comment type="caution">
    <text evidence="1">The sequence shown here is derived from an EMBL/GenBank/DDBJ whole genome shotgun (WGS) entry which is preliminary data.</text>
</comment>
<dbReference type="EMBL" id="QJKJ01000256">
    <property type="protein sequence ID" value="RDY13554.1"/>
    <property type="molecule type" value="Genomic_DNA"/>
</dbReference>
<keyword evidence="2" id="KW-1185">Reference proteome</keyword>
<dbReference type="Proteomes" id="UP000257109">
    <property type="component" value="Unassembled WGS sequence"/>
</dbReference>
<proteinExistence type="predicted"/>
<gene>
    <name evidence="1" type="ORF">CR513_01523</name>
</gene>
<dbReference type="AlphaFoldDB" id="A0A371IEY7"/>
<feature type="non-terminal residue" evidence="1">
    <location>
        <position position="1"/>
    </location>
</feature>
<name>A0A371IEY7_MUCPR</name>
<evidence type="ECO:0000313" key="2">
    <source>
        <dbReference type="Proteomes" id="UP000257109"/>
    </source>
</evidence>